<keyword evidence="2" id="KW-1185">Reference proteome</keyword>
<proteinExistence type="predicted"/>
<reference evidence="1 2" key="1">
    <citation type="submission" date="2023-01" db="EMBL/GenBank/DDBJ databases">
        <authorList>
            <person name="Kreplak J."/>
        </authorList>
    </citation>
    <scope>NUCLEOTIDE SEQUENCE [LARGE SCALE GENOMIC DNA]</scope>
</reference>
<protein>
    <submittedName>
        <fullName evidence="1">Uncharacterized protein</fullName>
    </submittedName>
</protein>
<dbReference type="AlphaFoldDB" id="A0AAV0YLI6"/>
<sequence length="97" mass="10526">MKDDDYYDFAAYACGTQLDGEMFVEHDVTDIGASVSSPRCVNENVKMEGCDDNLVEGLGDSEDERSTVIIDGFEGICVTKPINESPSVGEFMTGSKQ</sequence>
<gene>
    <name evidence="1" type="ORF">VFH_I251120</name>
</gene>
<accession>A0AAV0YLI6</accession>
<evidence type="ECO:0000313" key="2">
    <source>
        <dbReference type="Proteomes" id="UP001157006"/>
    </source>
</evidence>
<name>A0AAV0YLI6_VICFA</name>
<organism evidence="1 2">
    <name type="scientific">Vicia faba</name>
    <name type="common">Broad bean</name>
    <name type="synonym">Faba vulgaris</name>
    <dbReference type="NCBI Taxonomy" id="3906"/>
    <lineage>
        <taxon>Eukaryota</taxon>
        <taxon>Viridiplantae</taxon>
        <taxon>Streptophyta</taxon>
        <taxon>Embryophyta</taxon>
        <taxon>Tracheophyta</taxon>
        <taxon>Spermatophyta</taxon>
        <taxon>Magnoliopsida</taxon>
        <taxon>eudicotyledons</taxon>
        <taxon>Gunneridae</taxon>
        <taxon>Pentapetalae</taxon>
        <taxon>rosids</taxon>
        <taxon>fabids</taxon>
        <taxon>Fabales</taxon>
        <taxon>Fabaceae</taxon>
        <taxon>Papilionoideae</taxon>
        <taxon>50 kb inversion clade</taxon>
        <taxon>NPAAA clade</taxon>
        <taxon>Hologalegina</taxon>
        <taxon>IRL clade</taxon>
        <taxon>Fabeae</taxon>
        <taxon>Vicia</taxon>
    </lineage>
</organism>
<evidence type="ECO:0000313" key="1">
    <source>
        <dbReference type="EMBL" id="CAI8586369.1"/>
    </source>
</evidence>
<dbReference type="Proteomes" id="UP001157006">
    <property type="component" value="Chromosome 1L"/>
</dbReference>
<dbReference type="EMBL" id="OX451736">
    <property type="protein sequence ID" value="CAI8586369.1"/>
    <property type="molecule type" value="Genomic_DNA"/>
</dbReference>